<dbReference type="SUPFAM" id="SSF50985">
    <property type="entry name" value="RCC1/BLIP-II"/>
    <property type="match status" value="1"/>
</dbReference>
<dbReference type="PANTHER" id="PTHR45622">
    <property type="entry name" value="UBIQUITIN-PROTEIN LIGASE E3A-RELATED"/>
    <property type="match status" value="1"/>
</dbReference>
<dbReference type="Gene3D" id="2.130.10.30">
    <property type="entry name" value="Regulator of chromosome condensation 1/beta-lactamase-inhibitor protein II"/>
    <property type="match status" value="1"/>
</dbReference>
<dbReference type="Pfam" id="PF13540">
    <property type="entry name" value="RCC1_2"/>
    <property type="match status" value="2"/>
</dbReference>
<sequence length="444" mass="48647">MLKIVGFHQHYPYDPVNNQLIKQVPMDSKFHISIDLNSLLSFSIYSNHVVWINKDGQGFGTGDNRGYTIIGTLPEKEFIGETPFDIVDDKGFSCKLLSAVCGAGYTLYLVHPITPDGQLRLAYVAWNKNKGKPLFLDISGRNPLALFGGRETAAAIDTEGSIIIITEPNAYSPDVKCIIVKLPGKEKAACVACCHKFIIALSMTGHVYKCPFTIDQKIESSFVPVDSLIDIKCVQISGSWDHCLAVTEDGRVFALGANFSGQCGLQRGNMQIQEFTLIESLSQYKIKSAFAGYFHSLFITNDGKVLACGRNSFGQLLLESGPSDMPIFTPVETSITSGATFAIAGPGISAVFINANPPSNMPNVPITSGKFELSDSDDNILHGLSNLDPETEIVRLRSELAEAKKERESLYAEIESLRNQLKEAYDSEENLKQKVLELESKNGK</sequence>
<evidence type="ECO:0000256" key="3">
    <source>
        <dbReference type="SAM" id="Coils"/>
    </source>
</evidence>
<dbReference type="InterPro" id="IPR051709">
    <property type="entry name" value="Ub-ligase/GTPase-reg"/>
</dbReference>
<keyword evidence="5" id="KW-1185">Reference proteome</keyword>
<dbReference type="PANTHER" id="PTHR45622:SF70">
    <property type="entry name" value="SECRETION-REGULATING GUANINE NUCLEOTIDE EXCHANGE FACTOR"/>
    <property type="match status" value="1"/>
</dbReference>
<keyword evidence="1" id="KW-0677">Repeat</keyword>
<gene>
    <name evidence="4" type="ORF">M9Y10_013307</name>
</gene>
<feature type="repeat" description="RCC1" evidence="2">
    <location>
        <begin position="250"/>
        <end position="302"/>
    </location>
</feature>
<proteinExistence type="predicted"/>
<accession>A0ABR2I6U9</accession>
<organism evidence="4 5">
    <name type="scientific">Tritrichomonas musculus</name>
    <dbReference type="NCBI Taxonomy" id="1915356"/>
    <lineage>
        <taxon>Eukaryota</taxon>
        <taxon>Metamonada</taxon>
        <taxon>Parabasalia</taxon>
        <taxon>Tritrichomonadida</taxon>
        <taxon>Tritrichomonadidae</taxon>
        <taxon>Tritrichomonas</taxon>
    </lineage>
</organism>
<dbReference type="PROSITE" id="PS50012">
    <property type="entry name" value="RCC1_3"/>
    <property type="match status" value="1"/>
</dbReference>
<evidence type="ECO:0000313" key="5">
    <source>
        <dbReference type="Proteomes" id="UP001470230"/>
    </source>
</evidence>
<comment type="caution">
    <text evidence="4">The sequence shown here is derived from an EMBL/GenBank/DDBJ whole genome shotgun (WGS) entry which is preliminary data.</text>
</comment>
<feature type="coiled-coil region" evidence="3">
    <location>
        <begin position="393"/>
        <end position="441"/>
    </location>
</feature>
<dbReference type="EMBL" id="JAPFFF010000019">
    <property type="protein sequence ID" value="KAK8858206.1"/>
    <property type="molecule type" value="Genomic_DNA"/>
</dbReference>
<keyword evidence="3" id="KW-0175">Coiled coil</keyword>
<dbReference type="InterPro" id="IPR000408">
    <property type="entry name" value="Reg_chr_condens"/>
</dbReference>
<name>A0ABR2I6U9_9EUKA</name>
<dbReference type="Proteomes" id="UP001470230">
    <property type="component" value="Unassembled WGS sequence"/>
</dbReference>
<reference evidence="4 5" key="1">
    <citation type="submission" date="2024-04" db="EMBL/GenBank/DDBJ databases">
        <title>Tritrichomonas musculus Genome.</title>
        <authorList>
            <person name="Alves-Ferreira E."/>
            <person name="Grigg M."/>
            <person name="Lorenzi H."/>
            <person name="Galac M."/>
        </authorList>
    </citation>
    <scope>NUCLEOTIDE SEQUENCE [LARGE SCALE GENOMIC DNA]</scope>
    <source>
        <strain evidence="4 5">EAF2021</strain>
    </source>
</reference>
<evidence type="ECO:0000313" key="4">
    <source>
        <dbReference type="EMBL" id="KAK8858206.1"/>
    </source>
</evidence>
<dbReference type="InterPro" id="IPR009091">
    <property type="entry name" value="RCC1/BLIP-II"/>
</dbReference>
<protein>
    <submittedName>
        <fullName evidence="4">Uncharacterized protein</fullName>
    </submittedName>
</protein>
<evidence type="ECO:0000256" key="2">
    <source>
        <dbReference type="PROSITE-ProRule" id="PRU00235"/>
    </source>
</evidence>
<evidence type="ECO:0000256" key="1">
    <source>
        <dbReference type="ARBA" id="ARBA00022737"/>
    </source>
</evidence>